<sequence>MNSATDLSEPIVDQQGTTLLDLARMVSDSGAQDGIELSDLKSSAANELSRFGDDLASHLAAHAQVHVPPAYQLRSTAQGQVAVIGDHPDKEKIETYLNNDTRLLKWFKELEVLFEIQRRLELDALGESMQGQVFNLGMTSLGCIAFFTNEQ</sequence>
<gene>
    <name evidence="1" type="ORF">HZU75_02065</name>
</gene>
<dbReference type="AlphaFoldDB" id="A0A7D5V818"/>
<name>A0A7D5V818_9NEIS</name>
<evidence type="ECO:0000313" key="2">
    <source>
        <dbReference type="Proteomes" id="UP000510822"/>
    </source>
</evidence>
<reference evidence="1 2" key="1">
    <citation type="journal article" date="2016" name="Int. J. Syst. Evol. Microbiol.">
        <title>Chitinibacter fontanus sp. nov., isolated from a spring.</title>
        <authorList>
            <person name="Sheu S.Y."/>
            <person name="Li Y.S."/>
            <person name="Young C.C."/>
            <person name="Chen W.M."/>
        </authorList>
    </citation>
    <scope>NUCLEOTIDE SEQUENCE [LARGE SCALE GENOMIC DNA]</scope>
    <source>
        <strain evidence="1 2">STM-7</strain>
    </source>
</reference>
<dbReference type="KEGG" id="cfon:HZU75_02065"/>
<protein>
    <submittedName>
        <fullName evidence="1">Uncharacterized protein</fullName>
    </submittedName>
</protein>
<dbReference type="Proteomes" id="UP000510822">
    <property type="component" value="Chromosome"/>
</dbReference>
<keyword evidence="2" id="KW-1185">Reference proteome</keyword>
<accession>A0A7D5V818</accession>
<dbReference type="RefSeq" id="WP_180307558.1">
    <property type="nucleotide sequence ID" value="NZ_CP058952.1"/>
</dbReference>
<dbReference type="EMBL" id="CP058952">
    <property type="protein sequence ID" value="QLI80418.1"/>
    <property type="molecule type" value="Genomic_DNA"/>
</dbReference>
<proteinExistence type="predicted"/>
<organism evidence="1 2">
    <name type="scientific">Chitinibacter fontanus</name>
    <dbReference type="NCBI Taxonomy" id="1737446"/>
    <lineage>
        <taxon>Bacteria</taxon>
        <taxon>Pseudomonadati</taxon>
        <taxon>Pseudomonadota</taxon>
        <taxon>Betaproteobacteria</taxon>
        <taxon>Neisseriales</taxon>
        <taxon>Chitinibacteraceae</taxon>
        <taxon>Chitinibacter</taxon>
    </lineage>
</organism>
<evidence type="ECO:0000313" key="1">
    <source>
        <dbReference type="EMBL" id="QLI80418.1"/>
    </source>
</evidence>